<accession>A0A7H1QCE4</accession>
<dbReference type="SUPFAM" id="SSF52091">
    <property type="entry name" value="SpoIIaa-like"/>
    <property type="match status" value="1"/>
</dbReference>
<dbReference type="NCBIfam" id="TIGR00377">
    <property type="entry name" value="ant_ant_sig"/>
    <property type="match status" value="1"/>
</dbReference>
<evidence type="ECO:0000259" key="3">
    <source>
        <dbReference type="PROSITE" id="PS50801"/>
    </source>
</evidence>
<dbReference type="Gene3D" id="3.30.750.24">
    <property type="entry name" value="STAS domain"/>
    <property type="match status" value="1"/>
</dbReference>
<dbReference type="PANTHER" id="PTHR33495:SF2">
    <property type="entry name" value="ANTI-SIGMA FACTOR ANTAGONIST TM_1081-RELATED"/>
    <property type="match status" value="1"/>
</dbReference>
<dbReference type="InterPro" id="IPR003658">
    <property type="entry name" value="Anti-sigma_ant"/>
</dbReference>
<organism evidence="4 5">
    <name type="scientific">Streptomyces griseofuscus</name>
    <dbReference type="NCBI Taxonomy" id="146922"/>
    <lineage>
        <taxon>Bacteria</taxon>
        <taxon>Bacillati</taxon>
        <taxon>Actinomycetota</taxon>
        <taxon>Actinomycetes</taxon>
        <taxon>Kitasatosporales</taxon>
        <taxon>Streptomycetaceae</taxon>
        <taxon>Streptomyces</taxon>
    </lineage>
</organism>
<protein>
    <recommendedName>
        <fullName evidence="2">Anti-sigma factor antagonist</fullName>
    </recommendedName>
</protein>
<reference evidence="4 5" key="1">
    <citation type="submission" date="2020-04" db="EMBL/GenBank/DDBJ databases">
        <title>Characterization and engineering of Streptomyces griseofuscus DSM40191 as a potential heterologous host for expression of BGCs.</title>
        <authorList>
            <person name="Gren T."/>
            <person name="Whitford C.M."/>
            <person name="Mohite O.S."/>
            <person name="Joergensen T.S."/>
            <person name="Nielsen J.B."/>
            <person name="Lee S.Y."/>
            <person name="Weber T."/>
        </authorList>
    </citation>
    <scope>NUCLEOTIDE SEQUENCE [LARGE SCALE GENOMIC DNA]</scope>
    <source>
        <strain evidence="4 5">DSM 40191</strain>
    </source>
</reference>
<dbReference type="Proteomes" id="UP000516422">
    <property type="component" value="Chromosome"/>
</dbReference>
<name>A0A7H1QCE4_9ACTN</name>
<comment type="similarity">
    <text evidence="1 2">Belongs to the anti-sigma-factor antagonist family.</text>
</comment>
<evidence type="ECO:0000256" key="1">
    <source>
        <dbReference type="ARBA" id="ARBA00009013"/>
    </source>
</evidence>
<dbReference type="InterPro" id="IPR036513">
    <property type="entry name" value="STAS_dom_sf"/>
</dbReference>
<dbReference type="PANTHER" id="PTHR33495">
    <property type="entry name" value="ANTI-SIGMA FACTOR ANTAGONIST TM_1081-RELATED-RELATED"/>
    <property type="match status" value="1"/>
</dbReference>
<dbReference type="KEGG" id="sgf:HEP81_07743"/>
<gene>
    <name evidence="4" type="ORF">HEP81_07743</name>
</gene>
<dbReference type="PROSITE" id="PS50801">
    <property type="entry name" value="STAS"/>
    <property type="match status" value="1"/>
</dbReference>
<dbReference type="EMBL" id="CP051006">
    <property type="protein sequence ID" value="QNT97974.1"/>
    <property type="molecule type" value="Genomic_DNA"/>
</dbReference>
<evidence type="ECO:0000256" key="2">
    <source>
        <dbReference type="RuleBase" id="RU003749"/>
    </source>
</evidence>
<dbReference type="Pfam" id="PF01740">
    <property type="entry name" value="STAS"/>
    <property type="match status" value="1"/>
</dbReference>
<dbReference type="AlphaFoldDB" id="A0A7H1QCE4"/>
<dbReference type="GO" id="GO:0043856">
    <property type="term" value="F:anti-sigma factor antagonist activity"/>
    <property type="evidence" value="ECO:0007669"/>
    <property type="project" value="InterPro"/>
</dbReference>
<sequence>MAEQDEMTGPEHAAQVGQLTVVHTLTDGIRVVSLAGEIDHHTGDALRAALDASGGPEPRIIVDLAQVTFMDSSGINIFITAHRTLGEAGGWLRLAAVGDAVMRTLRIVGVDAVIDCRETLHQALCD</sequence>
<proteinExistence type="inferred from homology"/>
<feature type="domain" description="STAS" evidence="3">
    <location>
        <begin position="19"/>
        <end position="126"/>
    </location>
</feature>
<dbReference type="RefSeq" id="WP_243279748.1">
    <property type="nucleotide sequence ID" value="NZ_CP051006.1"/>
</dbReference>
<dbReference type="CDD" id="cd07043">
    <property type="entry name" value="STAS_anti-anti-sigma_factors"/>
    <property type="match status" value="1"/>
</dbReference>
<evidence type="ECO:0000313" key="4">
    <source>
        <dbReference type="EMBL" id="QNT97974.1"/>
    </source>
</evidence>
<dbReference type="InterPro" id="IPR002645">
    <property type="entry name" value="STAS_dom"/>
</dbReference>
<dbReference type="GeneID" id="91467236"/>
<evidence type="ECO:0000313" key="5">
    <source>
        <dbReference type="Proteomes" id="UP000516422"/>
    </source>
</evidence>